<reference evidence="1 2" key="1">
    <citation type="submission" date="2019-04" db="EMBL/GenBank/DDBJ databases">
        <title>Friends and foes A comparative genomics studyof 23 Aspergillus species from section Flavi.</title>
        <authorList>
            <consortium name="DOE Joint Genome Institute"/>
            <person name="Kjaerbolling I."/>
            <person name="Vesth T."/>
            <person name="Frisvad J.C."/>
            <person name="Nybo J.L."/>
            <person name="Theobald S."/>
            <person name="Kildgaard S."/>
            <person name="Isbrandt T."/>
            <person name="Kuo A."/>
            <person name="Sato A."/>
            <person name="Lyhne E.K."/>
            <person name="Kogle M.E."/>
            <person name="Wiebenga A."/>
            <person name="Kun R.S."/>
            <person name="Lubbers R.J."/>
            <person name="Makela M.R."/>
            <person name="Barry K."/>
            <person name="Chovatia M."/>
            <person name="Clum A."/>
            <person name="Daum C."/>
            <person name="Haridas S."/>
            <person name="He G."/>
            <person name="LaButti K."/>
            <person name="Lipzen A."/>
            <person name="Mondo S."/>
            <person name="Riley R."/>
            <person name="Salamov A."/>
            <person name="Simmons B.A."/>
            <person name="Magnuson J.K."/>
            <person name="Henrissat B."/>
            <person name="Mortensen U.H."/>
            <person name="Larsen T.O."/>
            <person name="Devries R.P."/>
            <person name="Grigoriev I.V."/>
            <person name="Machida M."/>
            <person name="Baker S.E."/>
            <person name="Andersen M.R."/>
        </authorList>
    </citation>
    <scope>NUCLEOTIDE SEQUENCE [LARGE SCALE GENOMIC DNA]</scope>
    <source>
        <strain evidence="1 2">IBT 29228</strain>
    </source>
</reference>
<evidence type="ECO:0000313" key="2">
    <source>
        <dbReference type="Proteomes" id="UP000326198"/>
    </source>
</evidence>
<name>A0A5N7BDL2_9EURO</name>
<gene>
    <name evidence="1" type="ORF">BDV26DRAFT_290950</name>
</gene>
<sequence>MQKTFFKHGSAGNAYGTLSCHKSTDAAQRGVMKIFMQVPFEGSEYASTEYRAFEASKALSLDLDFHISSQIKALKTLISNSCQSVPSVVAIKYNRQEETDPVPGGPILFVLMKRLPGVPLSMAIFWNLEDSVREQIRQAFKCAWIDCVRSGIIPAFQAIEHVFWDAAANKAYITSFLMGEAPETNDIWRDSEWLAWDMAMTENFLTSLMDPNPHPDMSKRTL</sequence>
<organism evidence="1 2">
    <name type="scientific">Aspergillus bertholletiae</name>
    <dbReference type="NCBI Taxonomy" id="1226010"/>
    <lineage>
        <taxon>Eukaryota</taxon>
        <taxon>Fungi</taxon>
        <taxon>Dikarya</taxon>
        <taxon>Ascomycota</taxon>
        <taxon>Pezizomycotina</taxon>
        <taxon>Eurotiomycetes</taxon>
        <taxon>Eurotiomycetidae</taxon>
        <taxon>Eurotiales</taxon>
        <taxon>Aspergillaceae</taxon>
        <taxon>Aspergillus</taxon>
        <taxon>Aspergillus subgen. Circumdati</taxon>
    </lineage>
</organism>
<dbReference type="EMBL" id="ML736189">
    <property type="protein sequence ID" value="KAE8379789.1"/>
    <property type="molecule type" value="Genomic_DNA"/>
</dbReference>
<keyword evidence="2" id="KW-1185">Reference proteome</keyword>
<dbReference type="AlphaFoldDB" id="A0A5N7BDL2"/>
<dbReference type="OrthoDB" id="5401170at2759"/>
<protein>
    <submittedName>
        <fullName evidence="1">Uncharacterized protein</fullName>
    </submittedName>
</protein>
<proteinExistence type="predicted"/>
<evidence type="ECO:0000313" key="1">
    <source>
        <dbReference type="EMBL" id="KAE8379789.1"/>
    </source>
</evidence>
<dbReference type="Proteomes" id="UP000326198">
    <property type="component" value="Unassembled WGS sequence"/>
</dbReference>
<accession>A0A5N7BDL2</accession>
<dbReference type="PROSITE" id="PS51257">
    <property type="entry name" value="PROKAR_LIPOPROTEIN"/>
    <property type="match status" value="1"/>
</dbReference>